<dbReference type="Pfam" id="PF20143">
    <property type="entry name" value="NAD_kinase_C"/>
    <property type="match status" value="1"/>
</dbReference>
<keyword evidence="5" id="KW-0934">Plastid</keyword>
<dbReference type="GO" id="GO:0006741">
    <property type="term" value="P:NADP+ biosynthetic process"/>
    <property type="evidence" value="ECO:0007669"/>
    <property type="project" value="InterPro"/>
</dbReference>
<evidence type="ECO:0000256" key="8">
    <source>
        <dbReference type="ARBA" id="ARBA00022777"/>
    </source>
</evidence>
<dbReference type="OrthoDB" id="24581at2759"/>
<feature type="region of interest" description="Disordered" evidence="16">
    <location>
        <begin position="448"/>
        <end position="494"/>
    </location>
</feature>
<evidence type="ECO:0000256" key="16">
    <source>
        <dbReference type="SAM" id="MobiDB-lite"/>
    </source>
</evidence>
<name>A0A218XZN3_PUNGR</name>
<reference evidence="19" key="1">
    <citation type="journal article" date="2017" name="Plant J.">
        <title>The pomegranate (Punica granatum L.) genome and the genomics of punicalagin biosynthesis.</title>
        <authorList>
            <person name="Qin G."/>
            <person name="Xu C."/>
            <person name="Ming R."/>
            <person name="Tang H."/>
            <person name="Guyot R."/>
            <person name="Kramer E.M."/>
            <person name="Hu Y."/>
            <person name="Yi X."/>
            <person name="Qi Y."/>
            <person name="Xu X."/>
            <person name="Gao Z."/>
            <person name="Pan H."/>
            <person name="Jian J."/>
            <person name="Tian Y."/>
            <person name="Yue Z."/>
            <person name="Xu Y."/>
        </authorList>
    </citation>
    <scope>NUCLEOTIDE SEQUENCE [LARGE SCALE GENOMIC DNA]</scope>
    <source>
        <strain evidence="19">cv. Dabenzi</strain>
    </source>
</reference>
<reference evidence="20" key="3">
    <citation type="journal article" date="2020" name="Plant Biotechnol. J.">
        <title>The pomegranate (Punica granatum L.) draft genome dissects genetic divergence between soft- and hard-seeded cultivars.</title>
        <authorList>
            <person name="Luo X."/>
            <person name="Li H."/>
            <person name="Wu Z."/>
            <person name="Yao W."/>
            <person name="Zhao P."/>
            <person name="Cao D."/>
            <person name="Yu H."/>
            <person name="Li K."/>
            <person name="Poudel K."/>
            <person name="Zhao D."/>
            <person name="Zhang F."/>
            <person name="Xia X."/>
            <person name="Chen L."/>
            <person name="Wang Q."/>
            <person name="Jing D."/>
            <person name="Cao S."/>
        </authorList>
    </citation>
    <scope>NUCLEOTIDE SEQUENCE [LARGE SCALE GENOMIC DNA]</scope>
</reference>
<evidence type="ECO:0000256" key="5">
    <source>
        <dbReference type="ARBA" id="ARBA00022640"/>
    </source>
</evidence>
<evidence type="ECO:0000313" key="18">
    <source>
        <dbReference type="EMBL" id="OWM90106.1"/>
    </source>
</evidence>
<organism evidence="18 19">
    <name type="scientific">Punica granatum</name>
    <name type="common">Pomegranate</name>
    <dbReference type="NCBI Taxonomy" id="22663"/>
    <lineage>
        <taxon>Eukaryota</taxon>
        <taxon>Viridiplantae</taxon>
        <taxon>Streptophyta</taxon>
        <taxon>Embryophyta</taxon>
        <taxon>Tracheophyta</taxon>
        <taxon>Spermatophyta</taxon>
        <taxon>Magnoliopsida</taxon>
        <taxon>eudicotyledons</taxon>
        <taxon>Gunneridae</taxon>
        <taxon>Pentapetalae</taxon>
        <taxon>rosids</taxon>
        <taxon>malvids</taxon>
        <taxon>Myrtales</taxon>
        <taxon>Lythraceae</taxon>
        <taxon>Punica</taxon>
    </lineage>
</organism>
<dbReference type="HAMAP" id="MF_00361">
    <property type="entry name" value="NAD_kinase"/>
    <property type="match status" value="1"/>
</dbReference>
<dbReference type="InterPro" id="IPR016064">
    <property type="entry name" value="NAD/diacylglycerol_kinase_sf"/>
</dbReference>
<comment type="catalytic activity">
    <reaction evidence="14">
        <text>NAD(+) + ATP = ADP + NADP(+) + H(+)</text>
        <dbReference type="Rhea" id="RHEA:18629"/>
        <dbReference type="ChEBI" id="CHEBI:15378"/>
        <dbReference type="ChEBI" id="CHEBI:30616"/>
        <dbReference type="ChEBI" id="CHEBI:57540"/>
        <dbReference type="ChEBI" id="CHEBI:58349"/>
        <dbReference type="ChEBI" id="CHEBI:456216"/>
        <dbReference type="EC" id="2.7.1.23"/>
    </reaction>
</comment>
<dbReference type="InterPro" id="IPR002504">
    <property type="entry name" value="NADK"/>
</dbReference>
<reference evidence="21" key="4">
    <citation type="submission" date="2025-04" db="UniProtKB">
        <authorList>
            <consortium name="RefSeq"/>
        </authorList>
    </citation>
    <scope>IDENTIFICATION</scope>
    <source>
        <tissue evidence="21">Leaf</tissue>
    </source>
</reference>
<evidence type="ECO:0000256" key="14">
    <source>
        <dbReference type="ARBA" id="ARBA00047925"/>
    </source>
</evidence>
<dbReference type="GO" id="GO:0005524">
    <property type="term" value="F:ATP binding"/>
    <property type="evidence" value="ECO:0007669"/>
    <property type="project" value="UniProtKB-KW"/>
</dbReference>
<evidence type="ECO:0000256" key="6">
    <source>
        <dbReference type="ARBA" id="ARBA00022679"/>
    </source>
</evidence>
<keyword evidence="8 21" id="KW-0418">Kinase</keyword>
<dbReference type="Proteomes" id="UP000197138">
    <property type="component" value="Unassembled WGS sequence"/>
</dbReference>
<evidence type="ECO:0000256" key="3">
    <source>
        <dbReference type="ARBA" id="ARBA00012120"/>
    </source>
</evidence>
<dbReference type="Gene3D" id="3.90.190.10">
    <property type="entry name" value="Protein tyrosine phosphatase superfamily"/>
    <property type="match status" value="1"/>
</dbReference>
<dbReference type="PANTHER" id="PTHR20275">
    <property type="entry name" value="NAD KINASE"/>
    <property type="match status" value="1"/>
</dbReference>
<evidence type="ECO:0000256" key="15">
    <source>
        <dbReference type="ARBA" id="ARBA00053646"/>
    </source>
</evidence>
<dbReference type="AlphaFoldDB" id="A0A218XZN3"/>
<accession>A0A218XZN3</accession>
<evidence type="ECO:0000313" key="20">
    <source>
        <dbReference type="Proteomes" id="UP000515151"/>
    </source>
</evidence>
<comment type="similarity">
    <text evidence="2">Belongs to the NAD kinase family.</text>
</comment>
<evidence type="ECO:0000256" key="10">
    <source>
        <dbReference type="ARBA" id="ARBA00022857"/>
    </source>
</evidence>
<dbReference type="Proteomes" id="UP000515151">
    <property type="component" value="Chromosome 8"/>
</dbReference>
<dbReference type="PANTHER" id="PTHR20275:SF6">
    <property type="entry name" value="NAD KINASE 2, CHLOROPLASTIC"/>
    <property type="match status" value="1"/>
</dbReference>
<feature type="compositionally biased region" description="Polar residues" evidence="16">
    <location>
        <begin position="470"/>
        <end position="481"/>
    </location>
</feature>
<dbReference type="InterPro" id="IPR029021">
    <property type="entry name" value="Prot-tyrosine_phosphatase-like"/>
</dbReference>
<dbReference type="GeneID" id="116187780"/>
<sequence>MVTCCFFTRHLAVDVFDMNGSPPAAAHYCPRVLSLHSGRILGYGSLVSPSKRIRFVVSAEISKPFSPNFRLDSQKFGYSHDVSQSQSHWIGPVPGDIAEVEAYCRIFRAAEGLHAALMDTLCNPFTGECTVPYDYPSEEKPLLEDKIVSVLGCIISLLNKGREDVLSGRISMANNSFHFGDMSLMEDNLPPLAIFRNEMKRCCESLHVALEDFLTPSDDDDRNLDVWRKLQRLKNVCYDTGFGRGDETPPHALLANWRPVYLSTSKEDMASEDSEVAFWKGGQVTEEGLEWLIMKGFKTIVDLRAESVKDKFYQGVLDEAIAHGKIELFRLPVEVGTAPTMEQVDKFAALVADCRKRPLYLHSREGVWRTSAMVSRWRQYMSRLSNQLVPTLMDSEEKATARVDNSVESLIVEGSSSPREEEDQIMLNEVGSSNGISSEKAPLKVETGNGSVGGGHIGNRSSGGNEALEPNSNVVRSQRSFTDIDPMRAQIPPPNVLSRKEMTSFLKSRSISPPTYFSFHRKLMEATLKGKNSTPKSPIQSVDARNFNGSLTAKNPSPNLNGKPATNDKKEGYVNGFIEKERVASVSTSAPIKVDYDNGKNLAKETVQNQERNRATASVVLGNDGFEQIEGNMCASATGVVRVQSRKKAEMFLVRTDGFSCAREKVTESSLAFTHPSTQQQMLMWKSTPKTVLLLKKIGPELMEETKEVASFLYHQEKMNVLVEPEVHDILARIPGFGFIQTFYSQDTSDLHERVDFVACMGGDGVILHASNLFRGAVPPVVSFNLGSLGFLTSHAFEDYRKDLRQVIHGNDTVEGVYITLRMRLRCEIFRNGKPMPGKVFDVLNEIVVDRGSNPYLSKIECYEHERLITKVQGDGVIVATPTGSTAYSTAAGGSMVHPNVPCMLFTPICPHSLSFRPVILPDSARLELKIPDNARSNAWVSFDGKRRQQLSRGDAVRISMSQHPLPTVNKSDQTGDWFHSLIRCLNWNERLDQKAL</sequence>
<comment type="subcellular location">
    <subcellularLocation>
        <location evidence="1">Plastid</location>
        <location evidence="1">Chloroplast</location>
    </subcellularLocation>
</comment>
<evidence type="ECO:0000313" key="19">
    <source>
        <dbReference type="Proteomes" id="UP000197138"/>
    </source>
</evidence>
<keyword evidence="10" id="KW-0521">NADP</keyword>
<dbReference type="EMBL" id="MTKT01000553">
    <property type="protein sequence ID" value="OWM90106.1"/>
    <property type="molecule type" value="Genomic_DNA"/>
</dbReference>
<keyword evidence="9" id="KW-0067">ATP-binding</keyword>
<dbReference type="GO" id="GO:0005516">
    <property type="term" value="F:calmodulin binding"/>
    <property type="evidence" value="ECO:0007669"/>
    <property type="project" value="UniProtKB-KW"/>
</dbReference>
<dbReference type="InterPro" id="IPR055214">
    <property type="entry name" value="PTP-NADK"/>
</dbReference>
<evidence type="ECO:0000313" key="21">
    <source>
        <dbReference type="RefSeq" id="XP_031372570.1"/>
    </source>
</evidence>
<dbReference type="EC" id="2.7.1.23" evidence="3"/>
<dbReference type="FunFam" id="2.60.200.30:FF:000004">
    <property type="entry name" value="NAD kinase 2, chloroplastic"/>
    <property type="match status" value="1"/>
</dbReference>
<dbReference type="Pfam" id="PF01513">
    <property type="entry name" value="NAD_kinase"/>
    <property type="match status" value="1"/>
</dbReference>
<evidence type="ECO:0000256" key="4">
    <source>
        <dbReference type="ARBA" id="ARBA00022528"/>
    </source>
</evidence>
<dbReference type="SUPFAM" id="SSF52799">
    <property type="entry name" value="(Phosphotyrosine protein) phosphatases II"/>
    <property type="match status" value="1"/>
</dbReference>
<dbReference type="GO" id="GO:0019674">
    <property type="term" value="P:NAD+ metabolic process"/>
    <property type="evidence" value="ECO:0007669"/>
    <property type="project" value="InterPro"/>
</dbReference>
<proteinExistence type="inferred from homology"/>
<gene>
    <name evidence="21" type="primary">LOC116187780</name>
    <name evidence="18" type="ORF">CDL15_Pgr006427</name>
</gene>
<dbReference type="Gene3D" id="2.60.200.30">
    <property type="entry name" value="Probable inorganic polyphosphate/atp-NAD kinase, domain 2"/>
    <property type="match status" value="1"/>
</dbReference>
<evidence type="ECO:0000256" key="12">
    <source>
        <dbReference type="ARBA" id="ARBA00022946"/>
    </source>
</evidence>
<evidence type="ECO:0000256" key="7">
    <source>
        <dbReference type="ARBA" id="ARBA00022741"/>
    </source>
</evidence>
<dbReference type="GO" id="GO:0009507">
    <property type="term" value="C:chloroplast"/>
    <property type="evidence" value="ECO:0007669"/>
    <property type="project" value="UniProtKB-SubCell"/>
</dbReference>
<evidence type="ECO:0000256" key="1">
    <source>
        <dbReference type="ARBA" id="ARBA00004229"/>
    </source>
</evidence>
<dbReference type="InterPro" id="IPR017437">
    <property type="entry name" value="ATP-NAD_kinase_PpnK-typ_C"/>
</dbReference>
<evidence type="ECO:0000256" key="2">
    <source>
        <dbReference type="ARBA" id="ARBA00010995"/>
    </source>
</evidence>
<dbReference type="Gene3D" id="3.40.50.10330">
    <property type="entry name" value="Probable inorganic polyphosphate/atp-NAD kinase, domain 1"/>
    <property type="match status" value="1"/>
</dbReference>
<keyword evidence="4" id="KW-0150">Chloroplast</keyword>
<keyword evidence="13" id="KW-0520">NAD</keyword>
<dbReference type="RefSeq" id="XP_031372570.1">
    <property type="nucleotide sequence ID" value="XM_031516710.1"/>
</dbReference>
<protein>
    <recommendedName>
        <fullName evidence="3">NAD(+) kinase</fullName>
        <ecNumber evidence="3">2.7.1.23</ecNumber>
    </recommendedName>
</protein>
<dbReference type="GO" id="GO:0003951">
    <property type="term" value="F:NAD+ kinase activity"/>
    <property type="evidence" value="ECO:0007669"/>
    <property type="project" value="UniProtKB-EC"/>
</dbReference>
<keyword evidence="6" id="KW-0808">Transferase</keyword>
<evidence type="ECO:0000256" key="11">
    <source>
        <dbReference type="ARBA" id="ARBA00022860"/>
    </source>
</evidence>
<evidence type="ECO:0000256" key="9">
    <source>
        <dbReference type="ARBA" id="ARBA00022840"/>
    </source>
</evidence>
<keyword evidence="7" id="KW-0547">Nucleotide-binding</keyword>
<reference evidence="18" key="2">
    <citation type="submission" date="2017-06" db="EMBL/GenBank/DDBJ databases">
        <title>The pomegranate genome and the genomics of punicalagin biosynthesis.</title>
        <authorList>
            <person name="Xu C."/>
        </authorList>
    </citation>
    <scope>NUCLEOTIDE SEQUENCE [LARGE SCALE GENOMIC DNA]</scope>
    <source>
        <tissue evidence="18">Fresh leaf</tissue>
    </source>
</reference>
<keyword evidence="11" id="KW-0112">Calmodulin-binding</keyword>
<dbReference type="SUPFAM" id="SSF111331">
    <property type="entry name" value="NAD kinase/diacylglycerol kinase-like"/>
    <property type="match status" value="1"/>
</dbReference>
<keyword evidence="12" id="KW-0809">Transit peptide</keyword>
<keyword evidence="20" id="KW-1185">Reference proteome</keyword>
<comment type="function">
    <text evidence="15">Involved in chlorophyll synthesis and chloroplast protection against oxidative damage.</text>
</comment>
<feature type="domain" description="DSP-PTPase phosphatase fused to NAD+ Kinase" evidence="17">
    <location>
        <begin position="249"/>
        <end position="393"/>
    </location>
</feature>
<dbReference type="Pfam" id="PF22741">
    <property type="entry name" value="PTP-NADK"/>
    <property type="match status" value="1"/>
</dbReference>
<evidence type="ECO:0000256" key="13">
    <source>
        <dbReference type="ARBA" id="ARBA00023027"/>
    </source>
</evidence>
<evidence type="ECO:0000259" key="17">
    <source>
        <dbReference type="Pfam" id="PF22741"/>
    </source>
</evidence>
<dbReference type="FunFam" id="3.40.50.10330:FF:000019">
    <property type="entry name" value="NAD kinase 2, chloroplastic"/>
    <property type="match status" value="1"/>
</dbReference>
<dbReference type="InterPro" id="IPR017438">
    <property type="entry name" value="ATP-NAD_kinase_N"/>
</dbReference>